<keyword evidence="1" id="KW-1133">Transmembrane helix</keyword>
<feature type="transmembrane region" description="Helical" evidence="1">
    <location>
        <begin position="59"/>
        <end position="84"/>
    </location>
</feature>
<keyword evidence="1" id="KW-0472">Membrane</keyword>
<evidence type="ECO:0000313" key="4">
    <source>
        <dbReference type="Proteomes" id="UP000095412"/>
    </source>
</evidence>
<gene>
    <name evidence="2" type="ORF">SAMEA2297795_00139</name>
    <name evidence="3" type="ORF">SAMEA2297796_02140</name>
</gene>
<evidence type="ECO:0000256" key="1">
    <source>
        <dbReference type="SAM" id="Phobius"/>
    </source>
</evidence>
<name>A0A1D4Q5K4_9STAP</name>
<accession>A0A1D4Q5K4</accession>
<evidence type="ECO:0000313" key="3">
    <source>
        <dbReference type="EMBL" id="SCT30488.1"/>
    </source>
</evidence>
<sequence length="93" mass="10360">MGTILLIGLLIPVVYLMQLIKKKQEISMKQVTFTILLSIIGVVITTIIMLIFDQSKSGVWAYILSAFMVAIIWGLLLSACYYVYQVLSGSAKK</sequence>
<keyword evidence="1" id="KW-0812">Transmembrane</keyword>
<dbReference type="OrthoDB" id="2414071at2"/>
<reference evidence="2 5" key="2">
    <citation type="submission" date="2016-09" db="EMBL/GenBank/DDBJ databases">
        <authorList>
            <consortium name="Pathogen Informatics"/>
        </authorList>
    </citation>
    <scope>NUCLEOTIDE SEQUENCE [LARGE SCALE GENOMIC DNA]</scope>
    <source>
        <strain evidence="2 5">82B</strain>
    </source>
</reference>
<dbReference type="Proteomes" id="UP000095768">
    <property type="component" value="Unassembled WGS sequence"/>
</dbReference>
<dbReference type="AlphaFoldDB" id="A0A1D4Q5K4"/>
<proteinExistence type="predicted"/>
<dbReference type="EMBL" id="FMPI01000018">
    <property type="protein sequence ID" value="SCT30488.1"/>
    <property type="molecule type" value="Genomic_DNA"/>
</dbReference>
<feature type="transmembrane region" description="Helical" evidence="1">
    <location>
        <begin position="32"/>
        <end position="52"/>
    </location>
</feature>
<dbReference type="Proteomes" id="UP000095412">
    <property type="component" value="Unassembled WGS sequence"/>
</dbReference>
<evidence type="ECO:0000313" key="5">
    <source>
        <dbReference type="Proteomes" id="UP000095768"/>
    </source>
</evidence>
<reference evidence="3 4" key="1">
    <citation type="submission" date="2016-09" db="EMBL/GenBank/DDBJ databases">
        <authorList>
            <consortium name="Pathogen Informatics"/>
            <person name="Sun Q."/>
            <person name="Inoue M."/>
        </authorList>
    </citation>
    <scope>NUCLEOTIDE SEQUENCE [LARGE SCALE GENOMIC DNA]</scope>
    <source>
        <strain evidence="3 4">82C</strain>
    </source>
</reference>
<organism evidence="2 5">
    <name type="scientific">Staphylococcus caeli</name>
    <dbReference type="NCBI Taxonomy" id="2201815"/>
    <lineage>
        <taxon>Bacteria</taxon>
        <taxon>Bacillati</taxon>
        <taxon>Bacillota</taxon>
        <taxon>Bacilli</taxon>
        <taxon>Bacillales</taxon>
        <taxon>Staphylococcaceae</taxon>
        <taxon>Staphylococcus</taxon>
    </lineage>
</organism>
<dbReference type="RefSeq" id="WP_069996295.1">
    <property type="nucleotide sequence ID" value="NZ_FMPG01000001.1"/>
</dbReference>
<keyword evidence="4" id="KW-1185">Reference proteome</keyword>
<protein>
    <submittedName>
        <fullName evidence="2">Uncharacterized protein</fullName>
    </submittedName>
</protein>
<dbReference type="EMBL" id="FMPG01000001">
    <property type="protein sequence ID" value="SCS28036.1"/>
    <property type="molecule type" value="Genomic_DNA"/>
</dbReference>
<evidence type="ECO:0000313" key="2">
    <source>
        <dbReference type="EMBL" id="SCS28036.1"/>
    </source>
</evidence>